<dbReference type="SUPFAM" id="SSF53474">
    <property type="entry name" value="alpha/beta-Hydrolases"/>
    <property type="match status" value="1"/>
</dbReference>
<dbReference type="PANTHER" id="PTHR11005">
    <property type="entry name" value="LYSOSOMAL ACID LIPASE-RELATED"/>
    <property type="match status" value="1"/>
</dbReference>
<dbReference type="RefSeq" id="XP_016978162.1">
    <property type="nucleotide sequence ID" value="XM_017122673.1"/>
</dbReference>
<organism evidence="1">
    <name type="scientific">Drosophila rhopaloa</name>
    <name type="common">Fruit fly</name>
    <dbReference type="NCBI Taxonomy" id="1041015"/>
    <lineage>
        <taxon>Eukaryota</taxon>
        <taxon>Metazoa</taxon>
        <taxon>Ecdysozoa</taxon>
        <taxon>Arthropoda</taxon>
        <taxon>Hexapoda</taxon>
        <taxon>Insecta</taxon>
        <taxon>Pterygota</taxon>
        <taxon>Neoptera</taxon>
        <taxon>Endopterygota</taxon>
        <taxon>Diptera</taxon>
        <taxon>Brachycera</taxon>
        <taxon>Muscomorpha</taxon>
        <taxon>Ephydroidea</taxon>
        <taxon>Drosophilidae</taxon>
        <taxon>Drosophila</taxon>
        <taxon>Sophophora</taxon>
    </lineage>
</organism>
<accession>A0A6P4EIW9</accession>
<gene>
    <name evidence="1" type="primary">LOC108043862</name>
</gene>
<name>A0A6P4EIW9_DRORH</name>
<protein>
    <submittedName>
        <fullName evidence="1">Lipase 3</fullName>
    </submittedName>
</protein>
<dbReference type="Gene3D" id="3.40.50.1820">
    <property type="entry name" value="alpha/beta hydrolase"/>
    <property type="match status" value="1"/>
</dbReference>
<sequence length="182" mass="21303">FLARSFGLYEFPVENEVWRRLYHQICSFAFQNTCAYFIQELMGVDNEQFNTSLVPLFTGHAFSGSSLKSVVHYGQQIHSGGFFKYDYDNAWENRRRHGADTPPQYNVANVDCKVALYYSKNDRLTSDIDVVRLRDNLPNVVHDYLIPAPKFNHIDFIWANDVKTMLYDRVLEVMRQVESDEL</sequence>
<dbReference type="AlphaFoldDB" id="A0A6P4EIW9"/>
<reference evidence="1" key="1">
    <citation type="submission" date="2025-08" db="UniProtKB">
        <authorList>
            <consortium name="RefSeq"/>
        </authorList>
    </citation>
    <scope>IDENTIFICATION</scope>
</reference>
<proteinExistence type="predicted"/>
<dbReference type="OrthoDB" id="9974421at2759"/>
<evidence type="ECO:0000313" key="1">
    <source>
        <dbReference type="RefSeq" id="XP_016978162.1"/>
    </source>
</evidence>
<dbReference type="InterPro" id="IPR029058">
    <property type="entry name" value="AB_hydrolase_fold"/>
</dbReference>
<feature type="non-terminal residue" evidence="1">
    <location>
        <position position="1"/>
    </location>
</feature>